<protein>
    <submittedName>
        <fullName evidence="1">Uncharacterized protein</fullName>
    </submittedName>
</protein>
<reference evidence="1 2" key="1">
    <citation type="journal article" date="2019" name="Int. J. Syst. Evol. Microbiol.">
        <title>The Global Catalogue of Microorganisms (GCM) 10K type strain sequencing project: providing services to taxonomists for standard genome sequencing and annotation.</title>
        <authorList>
            <consortium name="The Broad Institute Genomics Platform"/>
            <consortium name="The Broad Institute Genome Sequencing Center for Infectious Disease"/>
            <person name="Wu L."/>
            <person name="Ma J."/>
        </authorList>
    </citation>
    <scope>NUCLEOTIDE SEQUENCE [LARGE SCALE GENOMIC DNA]</scope>
    <source>
        <strain evidence="1 2">JCM 1417</strain>
    </source>
</reference>
<accession>A0ABN1KRW9</accession>
<sequence length="54" mass="6357">MDCPAKSEDVRRDLCDLFYPYGCGSRCERLYKRWLKEEKEVRILEGLESVSNGL</sequence>
<keyword evidence="2" id="KW-1185">Reference proteome</keyword>
<evidence type="ECO:0000313" key="2">
    <source>
        <dbReference type="Proteomes" id="UP001501047"/>
    </source>
</evidence>
<comment type="caution">
    <text evidence="1">The sequence shown here is derived from an EMBL/GenBank/DDBJ whole genome shotgun (WGS) entry which is preliminary data.</text>
</comment>
<proteinExistence type="predicted"/>
<dbReference type="RefSeq" id="WP_343826712.1">
    <property type="nucleotide sequence ID" value="NZ_BAAACI010000006.1"/>
</dbReference>
<dbReference type="Proteomes" id="UP001501047">
    <property type="component" value="Unassembled WGS sequence"/>
</dbReference>
<dbReference type="EMBL" id="BAAACI010000006">
    <property type="protein sequence ID" value="GAA0774501.1"/>
    <property type="molecule type" value="Genomic_DNA"/>
</dbReference>
<name>A0ABN1KRW9_CLOSU</name>
<evidence type="ECO:0000313" key="1">
    <source>
        <dbReference type="EMBL" id="GAA0774501.1"/>
    </source>
</evidence>
<organism evidence="1 2">
    <name type="scientific">Clostridium subterminale</name>
    <dbReference type="NCBI Taxonomy" id="1550"/>
    <lineage>
        <taxon>Bacteria</taxon>
        <taxon>Bacillati</taxon>
        <taxon>Bacillota</taxon>
        <taxon>Clostridia</taxon>
        <taxon>Eubacteriales</taxon>
        <taxon>Clostridiaceae</taxon>
        <taxon>Clostridium</taxon>
    </lineage>
</organism>
<gene>
    <name evidence="1" type="ORF">GCM10008908_24440</name>
</gene>